<evidence type="ECO:0000256" key="1">
    <source>
        <dbReference type="SAM" id="MobiDB-lite"/>
    </source>
</evidence>
<dbReference type="AlphaFoldDB" id="A0A195E5B0"/>
<evidence type="ECO:0000313" key="3">
    <source>
        <dbReference type="Proteomes" id="UP000078492"/>
    </source>
</evidence>
<protein>
    <submittedName>
        <fullName evidence="2">Uncharacterized protein</fullName>
    </submittedName>
</protein>
<sequence>MPVPNESSERKLRTRRREAQLTLIKMPALSRSAKPKLVAGGRPALHEEAARANEGDFHKISAADIAAFCQFIRIYTSGTQIRLFFPAPCARLRNFHEGVVLGLGLKMARIDEQGGRRIYCLSILANGPANRARAVGTDSRGRERSALRSRSPGSSGSSGNLCPQPARHADAISFVRKQRECEKTECRAAEQVPRFPEADRRRRRQWRVETVQRWWWWRRAQGSAALLRKPRARTTVTTTASPPLPPSSSPRMRANHIERTCRN</sequence>
<gene>
    <name evidence="2" type="ORF">ALC57_07280</name>
</gene>
<accession>A0A195E5B0</accession>
<organism evidence="2 3">
    <name type="scientific">Trachymyrmex cornetzi</name>
    <dbReference type="NCBI Taxonomy" id="471704"/>
    <lineage>
        <taxon>Eukaryota</taxon>
        <taxon>Metazoa</taxon>
        <taxon>Ecdysozoa</taxon>
        <taxon>Arthropoda</taxon>
        <taxon>Hexapoda</taxon>
        <taxon>Insecta</taxon>
        <taxon>Pterygota</taxon>
        <taxon>Neoptera</taxon>
        <taxon>Endopterygota</taxon>
        <taxon>Hymenoptera</taxon>
        <taxon>Apocrita</taxon>
        <taxon>Aculeata</taxon>
        <taxon>Formicoidea</taxon>
        <taxon>Formicidae</taxon>
        <taxon>Myrmicinae</taxon>
        <taxon>Trachymyrmex</taxon>
    </lineage>
</organism>
<feature type="region of interest" description="Disordered" evidence="1">
    <location>
        <begin position="231"/>
        <end position="263"/>
    </location>
</feature>
<dbReference type="Proteomes" id="UP000078492">
    <property type="component" value="Unassembled WGS sequence"/>
</dbReference>
<evidence type="ECO:0000313" key="2">
    <source>
        <dbReference type="EMBL" id="KYN20375.1"/>
    </source>
</evidence>
<dbReference type="EMBL" id="KQ979608">
    <property type="protein sequence ID" value="KYN20375.1"/>
    <property type="molecule type" value="Genomic_DNA"/>
</dbReference>
<keyword evidence="3" id="KW-1185">Reference proteome</keyword>
<reference evidence="2 3" key="1">
    <citation type="submission" date="2015-09" db="EMBL/GenBank/DDBJ databases">
        <title>Trachymyrmex cornetzi WGS genome.</title>
        <authorList>
            <person name="Nygaard S."/>
            <person name="Hu H."/>
            <person name="Boomsma J."/>
            <person name="Zhang G."/>
        </authorList>
    </citation>
    <scope>NUCLEOTIDE SEQUENCE [LARGE SCALE GENOMIC DNA]</scope>
    <source>
        <strain evidence="2">Tcor2-1</strain>
        <tissue evidence="2">Whole body</tissue>
    </source>
</reference>
<feature type="region of interest" description="Disordered" evidence="1">
    <location>
        <begin position="132"/>
        <end position="165"/>
    </location>
</feature>
<proteinExistence type="predicted"/>
<name>A0A195E5B0_9HYME</name>
<feature type="compositionally biased region" description="Low complexity" evidence="1">
    <location>
        <begin position="148"/>
        <end position="159"/>
    </location>
</feature>